<dbReference type="SUPFAM" id="SSF143100">
    <property type="entry name" value="TTHA1013/TTHA0281-like"/>
    <property type="match status" value="1"/>
</dbReference>
<evidence type="ECO:0000313" key="2">
    <source>
        <dbReference type="EMBL" id="TXC69557.1"/>
    </source>
</evidence>
<dbReference type="InterPro" id="IPR035069">
    <property type="entry name" value="TTHA1013/TTHA0281-like"/>
</dbReference>
<dbReference type="RefSeq" id="WP_147078920.1">
    <property type="nucleotide sequence ID" value="NZ_VOQR01000001.1"/>
</dbReference>
<dbReference type="Pfam" id="PF15919">
    <property type="entry name" value="HicB_lk_antitox"/>
    <property type="match status" value="1"/>
</dbReference>
<keyword evidence="3" id="KW-1185">Reference proteome</keyword>
<reference evidence="2 3" key="1">
    <citation type="journal article" date="2013" name="Antonie Van Leeuwenhoek">
        <title>Sphingomonas ginsenosidivorax sp. nov., with the ability to transform ginsenosides.</title>
        <authorList>
            <person name="Jin X.F."/>
            <person name="Kim J.K."/>
            <person name="Liu Q.M."/>
            <person name="Kang M.S."/>
            <person name="He D."/>
            <person name="Jin F.X."/>
            <person name="Kim S.C."/>
            <person name="Im W.T."/>
        </authorList>
    </citation>
    <scope>NUCLEOTIDE SEQUENCE [LARGE SCALE GENOMIC DNA]</scope>
    <source>
        <strain evidence="2 3">KHI67</strain>
    </source>
</reference>
<dbReference type="InterPro" id="IPR031807">
    <property type="entry name" value="HicB-like"/>
</dbReference>
<feature type="domain" description="HicB-like antitoxin of toxin-antitoxin system" evidence="1">
    <location>
        <begin position="13"/>
        <end position="65"/>
    </location>
</feature>
<gene>
    <name evidence="2" type="ORF">FSB78_00170</name>
</gene>
<organism evidence="2 3">
    <name type="scientific">Sphingomonas ginsenosidivorax</name>
    <dbReference type="NCBI Taxonomy" id="862135"/>
    <lineage>
        <taxon>Bacteria</taxon>
        <taxon>Pseudomonadati</taxon>
        <taxon>Pseudomonadota</taxon>
        <taxon>Alphaproteobacteria</taxon>
        <taxon>Sphingomonadales</taxon>
        <taxon>Sphingomonadaceae</taxon>
        <taxon>Sphingomonas</taxon>
    </lineage>
</organism>
<accession>A0A5C6U8W2</accession>
<protein>
    <submittedName>
        <fullName evidence="2">Type II toxin-antitoxin system HicB family antitoxin</fullName>
    </submittedName>
</protein>
<name>A0A5C6U8W2_9SPHN</name>
<proteinExistence type="predicted"/>
<dbReference type="PANTHER" id="PTHR34504:SF2">
    <property type="entry name" value="UPF0150 PROTEIN SSL0259"/>
    <property type="match status" value="1"/>
</dbReference>
<evidence type="ECO:0000313" key="3">
    <source>
        <dbReference type="Proteomes" id="UP000321250"/>
    </source>
</evidence>
<dbReference type="Proteomes" id="UP000321250">
    <property type="component" value="Unassembled WGS sequence"/>
</dbReference>
<dbReference type="InterPro" id="IPR051404">
    <property type="entry name" value="TA_system_antitoxin"/>
</dbReference>
<dbReference type="Gene3D" id="3.30.160.250">
    <property type="match status" value="1"/>
</dbReference>
<sequence length="77" mass="8741">MSEPRYHINLFWSQDDDCWIADVPDLRYCTTHGDTSDEALVNVHDAIENWLEAAQATGIAIPVPSYRPDIYATRFAA</sequence>
<dbReference type="EMBL" id="VOQR01000001">
    <property type="protein sequence ID" value="TXC69557.1"/>
    <property type="molecule type" value="Genomic_DNA"/>
</dbReference>
<dbReference type="PANTHER" id="PTHR34504">
    <property type="entry name" value="ANTITOXIN HICB"/>
    <property type="match status" value="1"/>
</dbReference>
<dbReference type="OrthoDB" id="9807959at2"/>
<dbReference type="AlphaFoldDB" id="A0A5C6U8W2"/>
<comment type="caution">
    <text evidence="2">The sequence shown here is derived from an EMBL/GenBank/DDBJ whole genome shotgun (WGS) entry which is preliminary data.</text>
</comment>
<evidence type="ECO:0000259" key="1">
    <source>
        <dbReference type="Pfam" id="PF15919"/>
    </source>
</evidence>